<proteinExistence type="predicted"/>
<keyword evidence="4 5" id="KW-0472">Membrane</keyword>
<evidence type="ECO:0000256" key="2">
    <source>
        <dbReference type="ARBA" id="ARBA00022692"/>
    </source>
</evidence>
<dbReference type="InterPro" id="IPR007016">
    <property type="entry name" value="O-antigen_ligase-rel_domated"/>
</dbReference>
<dbReference type="Proteomes" id="UP001237105">
    <property type="component" value="Unassembled WGS sequence"/>
</dbReference>
<evidence type="ECO:0000256" key="3">
    <source>
        <dbReference type="ARBA" id="ARBA00022989"/>
    </source>
</evidence>
<dbReference type="InterPro" id="IPR051533">
    <property type="entry name" value="WaaL-like"/>
</dbReference>
<gene>
    <name evidence="7" type="ORF">QIT00_06385</name>
</gene>
<reference evidence="7 8" key="1">
    <citation type="submission" date="2023-05" db="EMBL/GenBank/DDBJ databases">
        <title>Draft genome sequence of Streptomyces sp. B-S-A12 isolated from a cave soil in Thailand.</title>
        <authorList>
            <person name="Chamroensaksri N."/>
            <person name="Muangham S."/>
        </authorList>
    </citation>
    <scope>NUCLEOTIDE SEQUENCE [LARGE SCALE GENOMIC DNA]</scope>
    <source>
        <strain evidence="7 8">B-S-A12</strain>
    </source>
</reference>
<dbReference type="PANTHER" id="PTHR37422">
    <property type="entry name" value="TEICHURONIC ACID BIOSYNTHESIS PROTEIN TUAE"/>
    <property type="match status" value="1"/>
</dbReference>
<dbReference type="PANTHER" id="PTHR37422:SF13">
    <property type="entry name" value="LIPOPOLYSACCHARIDE BIOSYNTHESIS PROTEIN PA4999-RELATED"/>
    <property type="match status" value="1"/>
</dbReference>
<keyword evidence="2 5" id="KW-0812">Transmembrane</keyword>
<accession>A0ABT6SS42</accession>
<name>A0ABT6SS42_9ACTN</name>
<feature type="transmembrane region" description="Helical" evidence="5">
    <location>
        <begin position="327"/>
        <end position="347"/>
    </location>
</feature>
<dbReference type="GO" id="GO:0016874">
    <property type="term" value="F:ligase activity"/>
    <property type="evidence" value="ECO:0007669"/>
    <property type="project" value="UniProtKB-KW"/>
</dbReference>
<dbReference type="Pfam" id="PF04932">
    <property type="entry name" value="Wzy_C"/>
    <property type="match status" value="1"/>
</dbReference>
<feature type="transmembrane region" description="Helical" evidence="5">
    <location>
        <begin position="116"/>
        <end position="135"/>
    </location>
</feature>
<keyword evidence="7" id="KW-0436">Ligase</keyword>
<dbReference type="EMBL" id="JASCIS010000005">
    <property type="protein sequence ID" value="MDI3418190.1"/>
    <property type="molecule type" value="Genomic_DNA"/>
</dbReference>
<organism evidence="7 8">
    <name type="scientific">Streptomyces luteolus</name>
    <dbReference type="NCBI Taxonomy" id="3043615"/>
    <lineage>
        <taxon>Bacteria</taxon>
        <taxon>Bacillati</taxon>
        <taxon>Actinomycetota</taxon>
        <taxon>Actinomycetes</taxon>
        <taxon>Kitasatosporales</taxon>
        <taxon>Streptomycetaceae</taxon>
        <taxon>Streptomyces</taxon>
    </lineage>
</organism>
<feature type="transmembrane region" description="Helical" evidence="5">
    <location>
        <begin position="17"/>
        <end position="36"/>
    </location>
</feature>
<evidence type="ECO:0000256" key="4">
    <source>
        <dbReference type="ARBA" id="ARBA00023136"/>
    </source>
</evidence>
<feature type="domain" description="O-antigen ligase-related" evidence="6">
    <location>
        <begin position="147"/>
        <end position="283"/>
    </location>
</feature>
<feature type="transmembrane region" description="Helical" evidence="5">
    <location>
        <begin position="75"/>
        <end position="95"/>
    </location>
</feature>
<evidence type="ECO:0000256" key="5">
    <source>
        <dbReference type="SAM" id="Phobius"/>
    </source>
</evidence>
<feature type="transmembrane region" description="Helical" evidence="5">
    <location>
        <begin position="186"/>
        <end position="208"/>
    </location>
</feature>
<evidence type="ECO:0000256" key="1">
    <source>
        <dbReference type="ARBA" id="ARBA00004141"/>
    </source>
</evidence>
<keyword evidence="8" id="KW-1185">Reference proteome</keyword>
<keyword evidence="3 5" id="KW-1133">Transmembrane helix</keyword>
<comment type="caution">
    <text evidence="7">The sequence shown here is derived from an EMBL/GenBank/DDBJ whole genome shotgun (WGS) entry which is preliminary data.</text>
</comment>
<sequence>MTSATARISDGASARRGAADVAGMTILACCALWALITATARGGRPEGVLLAVLALAAGYACGRIGGAVLPVGACAMAAVAGLYLAVTASPAVSSADPSRTGMSGISMSPLGHTSPVAALLMLSAGAACCGAWATGRVGLRLVLRLFALGTAVVAAVLGSAAGLVGCVAVLLCSLAAARVTRRGRALAGLGLSVGLLVATVWAAAASALPRGLADTLAARLSGHRVALWQEALLLAERDPALGVGPGRYAEFSAAARQLLHSDVRPHSAPLQLAAEQGLIGVALSATAFCWLLHTLWRSSRSTPFVVTAGVALAAVAATATVGNTLSFAAVTVGAGVLAGLATARPLYEDWADADGR</sequence>
<feature type="transmembrane region" description="Helical" evidence="5">
    <location>
        <begin position="303"/>
        <end position="321"/>
    </location>
</feature>
<feature type="transmembrane region" description="Helical" evidence="5">
    <location>
        <begin position="141"/>
        <end position="174"/>
    </location>
</feature>
<evidence type="ECO:0000313" key="7">
    <source>
        <dbReference type="EMBL" id="MDI3418190.1"/>
    </source>
</evidence>
<protein>
    <submittedName>
        <fullName evidence="7">O-antigen ligase family protein</fullName>
    </submittedName>
</protein>
<evidence type="ECO:0000313" key="8">
    <source>
        <dbReference type="Proteomes" id="UP001237105"/>
    </source>
</evidence>
<evidence type="ECO:0000259" key="6">
    <source>
        <dbReference type="Pfam" id="PF04932"/>
    </source>
</evidence>
<dbReference type="RefSeq" id="WP_282534112.1">
    <property type="nucleotide sequence ID" value="NZ_JASCIS010000005.1"/>
</dbReference>
<comment type="subcellular location">
    <subcellularLocation>
        <location evidence="1">Membrane</location>
        <topology evidence="1">Multi-pass membrane protein</topology>
    </subcellularLocation>
</comment>
<feature type="transmembrane region" description="Helical" evidence="5">
    <location>
        <begin position="277"/>
        <end position="296"/>
    </location>
</feature>